<dbReference type="AlphaFoldDB" id="A0A7R9JGP4"/>
<organism evidence="1">
    <name type="scientific">Timema californicum</name>
    <name type="common">California timema</name>
    <name type="synonym">Walking stick</name>
    <dbReference type="NCBI Taxonomy" id="61474"/>
    <lineage>
        <taxon>Eukaryota</taxon>
        <taxon>Metazoa</taxon>
        <taxon>Ecdysozoa</taxon>
        <taxon>Arthropoda</taxon>
        <taxon>Hexapoda</taxon>
        <taxon>Insecta</taxon>
        <taxon>Pterygota</taxon>
        <taxon>Neoptera</taxon>
        <taxon>Polyneoptera</taxon>
        <taxon>Phasmatodea</taxon>
        <taxon>Timematodea</taxon>
        <taxon>Timematoidea</taxon>
        <taxon>Timematidae</taxon>
        <taxon>Timema</taxon>
    </lineage>
</organism>
<name>A0A7R9JGP4_TIMCA</name>
<evidence type="ECO:0000313" key="1">
    <source>
        <dbReference type="EMBL" id="CAD7578974.1"/>
    </source>
</evidence>
<gene>
    <name evidence="1" type="ORF">TCMB3V08_LOCUS11511</name>
</gene>
<sequence>MRDGEAPCWYKNARELHDLYEQILHFLKTDGSNWVRPSTGVGSSIPVHPIGVQPLRPSDLLSEQSVHVLSHYYLEAVRCLAGQPNSAGQLAGFHENLNNWLHKFVLPRLEDDLWYPGFGGVLQILETLKRSGVEIRGQWGAEPLEDPILPPPEPQPWSPVEEEESGLRFGKVELPKTHSKFLPGVHGLSCNLELCYRRQGWFHHAVLPHLGADGDHCGLCVHGLSVHPRLSTPPEGPSRTKEDQNPQVLHDNVGALVPQTSTLVLLTNIPRFSVTTSDPDSCSGDVLLATSLCFREKRPGDSDEALEESSGHFFNRFYNSLRRIRRNSGKDTSVWVVCVVTCCHSWYIVTSECVLSHVVTRGTVSPLSSVPTVRRIPPEITQGIRVAVDKLERVEDTGRRIEPGPSASHSSPDKMVDVAFIAHKKASGCP</sequence>
<accession>A0A7R9JGP4</accession>
<proteinExistence type="predicted"/>
<reference evidence="1" key="1">
    <citation type="submission" date="2020-11" db="EMBL/GenBank/DDBJ databases">
        <authorList>
            <person name="Tran Van P."/>
        </authorList>
    </citation>
    <scope>NUCLEOTIDE SEQUENCE</scope>
</reference>
<dbReference type="EMBL" id="OE189318">
    <property type="protein sequence ID" value="CAD7578974.1"/>
    <property type="molecule type" value="Genomic_DNA"/>
</dbReference>
<protein>
    <submittedName>
        <fullName evidence="1">(California timema) hypothetical protein</fullName>
    </submittedName>
</protein>